<keyword evidence="1" id="KW-1133">Transmembrane helix</keyword>
<proteinExistence type="predicted"/>
<organism evidence="2 3">
    <name type="scientific">Brevinema andersonii</name>
    <dbReference type="NCBI Taxonomy" id="34097"/>
    <lineage>
        <taxon>Bacteria</taxon>
        <taxon>Pseudomonadati</taxon>
        <taxon>Spirochaetota</taxon>
        <taxon>Spirochaetia</taxon>
        <taxon>Brevinematales</taxon>
        <taxon>Brevinemataceae</taxon>
        <taxon>Brevinema</taxon>
    </lineage>
</organism>
<feature type="transmembrane region" description="Helical" evidence="1">
    <location>
        <begin position="56"/>
        <end position="76"/>
    </location>
</feature>
<evidence type="ECO:0000256" key="1">
    <source>
        <dbReference type="SAM" id="Phobius"/>
    </source>
</evidence>
<evidence type="ECO:0000313" key="3">
    <source>
        <dbReference type="Proteomes" id="UP000240042"/>
    </source>
</evidence>
<accession>A0A1I1D9D0</accession>
<dbReference type="STRING" id="34097.SAMN02745150_00434"/>
<keyword evidence="1" id="KW-0472">Membrane</keyword>
<protein>
    <submittedName>
        <fullName evidence="2">Uncharacterized protein</fullName>
    </submittedName>
</protein>
<evidence type="ECO:0000313" key="2">
    <source>
        <dbReference type="EMBL" id="SFB71545.1"/>
    </source>
</evidence>
<sequence>MHNKEYRLIDHTMDELLKEFYRNHHSDIPAPTEEQKRYMVHTIHNHKRNQKMVKHIIIGSALIAAGILGLTSAAVVEQFTEESEIGISIPLD</sequence>
<dbReference type="EMBL" id="FOKY01000001">
    <property type="protein sequence ID" value="SFB71545.1"/>
    <property type="molecule type" value="Genomic_DNA"/>
</dbReference>
<dbReference type="RefSeq" id="WP_092318007.1">
    <property type="nucleotide sequence ID" value="NZ_FOKY01000001.1"/>
</dbReference>
<dbReference type="AlphaFoldDB" id="A0A1I1D9D0"/>
<name>A0A1I1D9D0_BREAD</name>
<gene>
    <name evidence="2" type="ORF">SAMN02745150_00434</name>
</gene>
<dbReference type="Proteomes" id="UP000240042">
    <property type="component" value="Unassembled WGS sequence"/>
</dbReference>
<keyword evidence="1" id="KW-0812">Transmembrane</keyword>
<reference evidence="3" key="1">
    <citation type="submission" date="2016-10" db="EMBL/GenBank/DDBJ databases">
        <authorList>
            <person name="Varghese N."/>
            <person name="Submissions S."/>
        </authorList>
    </citation>
    <scope>NUCLEOTIDE SEQUENCE [LARGE SCALE GENOMIC DNA]</scope>
    <source>
        <strain evidence="3">ATCC 43811</strain>
    </source>
</reference>
<keyword evidence="3" id="KW-1185">Reference proteome</keyword>